<dbReference type="Pfam" id="PF01638">
    <property type="entry name" value="HxlR"/>
    <property type="match status" value="1"/>
</dbReference>
<name>A0A4D7QJS3_9HYPH</name>
<evidence type="ECO:0000313" key="6">
    <source>
        <dbReference type="Proteomes" id="UP000298588"/>
    </source>
</evidence>
<keyword evidence="2" id="KW-0238">DNA-binding</keyword>
<gene>
    <name evidence="5" type="ORF">E8L99_09405</name>
</gene>
<evidence type="ECO:0000256" key="3">
    <source>
        <dbReference type="ARBA" id="ARBA00023163"/>
    </source>
</evidence>
<dbReference type="PANTHER" id="PTHR33204">
    <property type="entry name" value="TRANSCRIPTIONAL REGULATOR, MARR FAMILY"/>
    <property type="match status" value="1"/>
</dbReference>
<dbReference type="AlphaFoldDB" id="A0A4D7QJS3"/>
<protein>
    <submittedName>
        <fullName evidence="5">Helix-turn-helix transcriptional regulator</fullName>
    </submittedName>
</protein>
<dbReference type="KEGG" id="paqt:E8L99_09405"/>
<dbReference type="GO" id="GO:0003677">
    <property type="term" value="F:DNA binding"/>
    <property type="evidence" value="ECO:0007669"/>
    <property type="project" value="UniProtKB-KW"/>
</dbReference>
<dbReference type="Gene3D" id="1.10.10.10">
    <property type="entry name" value="Winged helix-like DNA-binding domain superfamily/Winged helix DNA-binding domain"/>
    <property type="match status" value="1"/>
</dbReference>
<dbReference type="InterPro" id="IPR002577">
    <property type="entry name" value="HTH_HxlR"/>
</dbReference>
<dbReference type="SUPFAM" id="SSF46785">
    <property type="entry name" value="Winged helix' DNA-binding domain"/>
    <property type="match status" value="1"/>
</dbReference>
<dbReference type="OrthoDB" id="9782219at2"/>
<keyword evidence="1" id="KW-0805">Transcription regulation</keyword>
<dbReference type="InterPro" id="IPR036388">
    <property type="entry name" value="WH-like_DNA-bd_sf"/>
</dbReference>
<accession>A0A4D7QJS3</accession>
<sequence length="165" mass="18325">MTPTGRSGCPINLTLEMLGDRWSLIVIRDMMFGNRRHFRELQTQSEEGIASNILADRLKRLTENGLITRSPDPDHKQKGIYSLTEPAIELVPLLVQMGAWGRRHTPVSEELSIRAELLEAGGPALWEAFMAELRSLHLGAPAPARSVFAELQAAYQAVLARKARG</sequence>
<proteinExistence type="predicted"/>
<dbReference type="RefSeq" id="WP_137099291.1">
    <property type="nucleotide sequence ID" value="NZ_CP039865.1"/>
</dbReference>
<dbReference type="InterPro" id="IPR036390">
    <property type="entry name" value="WH_DNA-bd_sf"/>
</dbReference>
<dbReference type="PROSITE" id="PS51118">
    <property type="entry name" value="HTH_HXLR"/>
    <property type="match status" value="1"/>
</dbReference>
<dbReference type="Proteomes" id="UP000298588">
    <property type="component" value="Chromosome"/>
</dbReference>
<evidence type="ECO:0000313" key="5">
    <source>
        <dbReference type="EMBL" id="QCK85959.1"/>
    </source>
</evidence>
<evidence type="ECO:0000256" key="2">
    <source>
        <dbReference type="ARBA" id="ARBA00023125"/>
    </source>
</evidence>
<feature type="domain" description="HTH hxlR-type" evidence="4">
    <location>
        <begin position="9"/>
        <end position="109"/>
    </location>
</feature>
<keyword evidence="3" id="KW-0804">Transcription</keyword>
<dbReference type="EMBL" id="CP039865">
    <property type="protein sequence ID" value="QCK85959.1"/>
    <property type="molecule type" value="Genomic_DNA"/>
</dbReference>
<reference evidence="5 6" key="1">
    <citation type="submission" date="2019-04" db="EMBL/GenBank/DDBJ databases">
        <title>Phreatobacter aquaticus sp. nov.</title>
        <authorList>
            <person name="Choi A."/>
            <person name="Baek K."/>
        </authorList>
    </citation>
    <scope>NUCLEOTIDE SEQUENCE [LARGE SCALE GENOMIC DNA]</scope>
    <source>
        <strain evidence="5 6">NMCR1094</strain>
    </source>
</reference>
<organism evidence="5 6">
    <name type="scientific">Phreatobacter aquaticus</name>
    <dbReference type="NCBI Taxonomy" id="2570229"/>
    <lineage>
        <taxon>Bacteria</taxon>
        <taxon>Pseudomonadati</taxon>
        <taxon>Pseudomonadota</taxon>
        <taxon>Alphaproteobacteria</taxon>
        <taxon>Hyphomicrobiales</taxon>
        <taxon>Phreatobacteraceae</taxon>
        <taxon>Phreatobacter</taxon>
    </lineage>
</organism>
<evidence type="ECO:0000256" key="1">
    <source>
        <dbReference type="ARBA" id="ARBA00023015"/>
    </source>
</evidence>
<dbReference type="PANTHER" id="PTHR33204:SF18">
    <property type="entry name" value="TRANSCRIPTIONAL REGULATORY PROTEIN"/>
    <property type="match status" value="1"/>
</dbReference>
<keyword evidence="6" id="KW-1185">Reference proteome</keyword>
<evidence type="ECO:0000259" key="4">
    <source>
        <dbReference type="PROSITE" id="PS51118"/>
    </source>
</evidence>